<dbReference type="EMBL" id="KN822947">
    <property type="protein sequence ID" value="KIO33588.1"/>
    <property type="molecule type" value="Genomic_DNA"/>
</dbReference>
<gene>
    <name evidence="1" type="ORF">M407DRAFT_3896</name>
</gene>
<reference evidence="1 2" key="1">
    <citation type="submission" date="2014-04" db="EMBL/GenBank/DDBJ databases">
        <authorList>
            <consortium name="DOE Joint Genome Institute"/>
            <person name="Kuo A."/>
            <person name="Girlanda M."/>
            <person name="Perotto S."/>
            <person name="Kohler A."/>
            <person name="Nagy L.G."/>
            <person name="Floudas D."/>
            <person name="Copeland A."/>
            <person name="Barry K.W."/>
            <person name="Cichocki N."/>
            <person name="Veneault-Fourrey C."/>
            <person name="LaButti K."/>
            <person name="Lindquist E.A."/>
            <person name="Lipzen A."/>
            <person name="Lundell T."/>
            <person name="Morin E."/>
            <person name="Murat C."/>
            <person name="Sun H."/>
            <person name="Tunlid A."/>
            <person name="Henrissat B."/>
            <person name="Grigoriev I.V."/>
            <person name="Hibbett D.S."/>
            <person name="Martin F."/>
            <person name="Nordberg H.P."/>
            <person name="Cantor M.N."/>
            <person name="Hua S.X."/>
        </authorList>
    </citation>
    <scope>NUCLEOTIDE SEQUENCE [LARGE SCALE GENOMIC DNA]</scope>
    <source>
        <strain evidence="1 2">MUT 4182</strain>
    </source>
</reference>
<keyword evidence="2" id="KW-1185">Reference proteome</keyword>
<organism evidence="1 2">
    <name type="scientific">Tulasnella calospora MUT 4182</name>
    <dbReference type="NCBI Taxonomy" id="1051891"/>
    <lineage>
        <taxon>Eukaryota</taxon>
        <taxon>Fungi</taxon>
        <taxon>Dikarya</taxon>
        <taxon>Basidiomycota</taxon>
        <taxon>Agaricomycotina</taxon>
        <taxon>Agaricomycetes</taxon>
        <taxon>Cantharellales</taxon>
        <taxon>Tulasnellaceae</taxon>
        <taxon>Tulasnella</taxon>
    </lineage>
</organism>
<dbReference type="AlphaFoldDB" id="A0A0C3LHX9"/>
<evidence type="ECO:0000313" key="1">
    <source>
        <dbReference type="EMBL" id="KIO33588.1"/>
    </source>
</evidence>
<name>A0A0C3LHX9_9AGAM</name>
<accession>A0A0C3LHX9</accession>
<dbReference type="OrthoDB" id="3211344at2759"/>
<sequence>MPSSINENGDIPPFPQLSNISSVKLEYTFKIQETILYSVIILYILALPELALDLCISTLYVAQKVIPGARLVIPEDYDPDSTTLERLRGARVRLHDEFPPLETPKVLPFCRDDEKPEWLQIEAIKRVITTSDDPIPISHATANIIAIEDQGTLHQLWSDEEFCHRLVDLAQVGNEKAAQFHLDSYSTTTPSAGPRMVYGALTHIFLMGSNDRALPASRWTSSFFRKPQGSTSALSIPSQMVHKSSSRSIRMSLIWKYILDREGFPRYVNEILEIVVGVSGSQDWQLPGGFTPAVASLMALAASRAEMSDIWTDVHGPYTALISRYGRGYSRSEEDCMLVALLRIAIKLVPAFGPSNMENAVTGIKLLALGDSVMLLRDPNLATPALNLGKPFREEYAFILKNIFNQVAEAKSAIPTELLTELADYFRSLMRAYGRRSIHDEDLWVISLFSPILSELFGSFARNQHKVTLPQDDSSQDDSSRRRLIENLLQLFDELKAKVYRVENEKWVSLQCRTPGRGRDPEPSVFSLAHGVQFLFPSLEWSLSSGHGGFRALSGHI</sequence>
<dbReference type="Proteomes" id="UP000054248">
    <property type="component" value="Unassembled WGS sequence"/>
</dbReference>
<evidence type="ECO:0000313" key="2">
    <source>
        <dbReference type="Proteomes" id="UP000054248"/>
    </source>
</evidence>
<reference evidence="2" key="2">
    <citation type="submission" date="2015-01" db="EMBL/GenBank/DDBJ databases">
        <title>Evolutionary Origins and Diversification of the Mycorrhizal Mutualists.</title>
        <authorList>
            <consortium name="DOE Joint Genome Institute"/>
            <consortium name="Mycorrhizal Genomics Consortium"/>
            <person name="Kohler A."/>
            <person name="Kuo A."/>
            <person name="Nagy L.G."/>
            <person name="Floudas D."/>
            <person name="Copeland A."/>
            <person name="Barry K.W."/>
            <person name="Cichocki N."/>
            <person name="Veneault-Fourrey C."/>
            <person name="LaButti K."/>
            <person name="Lindquist E.A."/>
            <person name="Lipzen A."/>
            <person name="Lundell T."/>
            <person name="Morin E."/>
            <person name="Murat C."/>
            <person name="Riley R."/>
            <person name="Ohm R."/>
            <person name="Sun H."/>
            <person name="Tunlid A."/>
            <person name="Henrissat B."/>
            <person name="Grigoriev I.V."/>
            <person name="Hibbett D.S."/>
            <person name="Martin F."/>
        </authorList>
    </citation>
    <scope>NUCLEOTIDE SEQUENCE [LARGE SCALE GENOMIC DNA]</scope>
    <source>
        <strain evidence="2">MUT 4182</strain>
    </source>
</reference>
<proteinExistence type="predicted"/>
<protein>
    <submittedName>
        <fullName evidence="1">Uncharacterized protein</fullName>
    </submittedName>
</protein>
<dbReference type="HOGENOM" id="CLU_489343_0_0_1"/>